<keyword evidence="4" id="KW-1185">Reference proteome</keyword>
<keyword evidence="2" id="KW-1133">Transmembrane helix</keyword>
<protein>
    <recommendedName>
        <fullName evidence="5">PH domain-containing protein</fullName>
    </recommendedName>
</protein>
<organism evidence="3 4">
    <name type="scientific">Pelomonas lactea</name>
    <dbReference type="NCBI Taxonomy" id="3299030"/>
    <lineage>
        <taxon>Bacteria</taxon>
        <taxon>Pseudomonadati</taxon>
        <taxon>Pseudomonadota</taxon>
        <taxon>Betaproteobacteria</taxon>
        <taxon>Burkholderiales</taxon>
        <taxon>Sphaerotilaceae</taxon>
        <taxon>Roseateles</taxon>
    </lineage>
</organism>
<evidence type="ECO:0000256" key="1">
    <source>
        <dbReference type="SAM" id="MobiDB-lite"/>
    </source>
</evidence>
<evidence type="ECO:0008006" key="5">
    <source>
        <dbReference type="Google" id="ProtNLM"/>
    </source>
</evidence>
<name>A0ABW7GF85_9BURK</name>
<dbReference type="RefSeq" id="WP_394509379.1">
    <property type="nucleotide sequence ID" value="NZ_JBIGHX010000001.1"/>
</dbReference>
<evidence type="ECO:0000256" key="2">
    <source>
        <dbReference type="SAM" id="Phobius"/>
    </source>
</evidence>
<evidence type="ECO:0000313" key="4">
    <source>
        <dbReference type="Proteomes" id="UP001606302"/>
    </source>
</evidence>
<accession>A0ABW7GF85</accession>
<feature type="region of interest" description="Disordered" evidence="1">
    <location>
        <begin position="1"/>
        <end position="26"/>
    </location>
</feature>
<dbReference type="Proteomes" id="UP001606302">
    <property type="component" value="Unassembled WGS sequence"/>
</dbReference>
<proteinExistence type="predicted"/>
<dbReference type="EMBL" id="JBIGHX010000001">
    <property type="protein sequence ID" value="MFG6460572.1"/>
    <property type="molecule type" value="Genomic_DNA"/>
</dbReference>
<reference evidence="3 4" key="1">
    <citation type="submission" date="2024-08" db="EMBL/GenBank/DDBJ databases">
        <authorList>
            <person name="Lu H."/>
        </authorList>
    </citation>
    <scope>NUCLEOTIDE SEQUENCE [LARGE SCALE GENOMIC DNA]</scope>
    <source>
        <strain evidence="3 4">DXS20W</strain>
    </source>
</reference>
<feature type="transmembrane region" description="Helical" evidence="2">
    <location>
        <begin position="34"/>
        <end position="51"/>
    </location>
</feature>
<keyword evidence="2" id="KW-0812">Transmembrane</keyword>
<keyword evidence="2" id="KW-0472">Membrane</keyword>
<feature type="transmembrane region" description="Helical" evidence="2">
    <location>
        <begin position="107"/>
        <end position="124"/>
    </location>
</feature>
<evidence type="ECO:0000313" key="3">
    <source>
        <dbReference type="EMBL" id="MFG6460572.1"/>
    </source>
</evidence>
<feature type="transmembrane region" description="Helical" evidence="2">
    <location>
        <begin position="130"/>
        <end position="149"/>
    </location>
</feature>
<comment type="caution">
    <text evidence="3">The sequence shown here is derived from an EMBL/GenBank/DDBJ whole genome shotgun (WGS) entry which is preliminary data.</text>
</comment>
<sequence>MSTVPPPDDIARPRRAMRGKGAGTAPDRITPQDWALAIIGGLFTLAGLLILRNDFNTGIVTLALFGLCFVHAVGVIVRKRRLQRQQAGAVTASVTGGVPLRQSRARMLLLAGALLAIGATHAAFTTHPVQIGIGWLLLAVGGVMLLGLLSGRLYTGYLQFDPDGLSLGDRHGRAHVPWDAITGIARTDLHTHPLVLVSVDAGAVQALPATHGPRLMKQMGRTHGQFGADFAIMTTAYGIDAPVLLAALRRYATQPAARQELQRPPRLRG</sequence>
<feature type="transmembrane region" description="Helical" evidence="2">
    <location>
        <begin position="57"/>
        <end position="77"/>
    </location>
</feature>
<gene>
    <name evidence="3" type="ORF">ACG04Q_03245</name>
</gene>